<proteinExistence type="predicted"/>
<accession>A0A9W6D4R3</accession>
<dbReference type="EMBL" id="BSDR01000001">
    <property type="protein sequence ID" value="GLI34538.1"/>
    <property type="molecule type" value="Genomic_DNA"/>
</dbReference>
<protein>
    <recommendedName>
        <fullName evidence="2">DUF4126 domain-containing protein</fullName>
    </recommendedName>
</protein>
<gene>
    <name evidence="3" type="ORF">DAMNIGENAA_19710</name>
</gene>
<keyword evidence="1" id="KW-0812">Transmembrane</keyword>
<dbReference type="Proteomes" id="UP001144372">
    <property type="component" value="Unassembled WGS sequence"/>
</dbReference>
<evidence type="ECO:0000313" key="4">
    <source>
        <dbReference type="Proteomes" id="UP001144372"/>
    </source>
</evidence>
<name>A0A9W6D4R3_9BACT</name>
<reference evidence="3" key="1">
    <citation type="submission" date="2022-12" db="EMBL/GenBank/DDBJ databases">
        <title>Reference genome sequencing for broad-spectrum identification of bacterial and archaeal isolates by mass spectrometry.</title>
        <authorList>
            <person name="Sekiguchi Y."/>
            <person name="Tourlousse D.M."/>
        </authorList>
    </citation>
    <scope>NUCLEOTIDE SEQUENCE</scope>
    <source>
        <strain evidence="3">ASRB1</strain>
    </source>
</reference>
<dbReference type="RefSeq" id="WP_281793838.1">
    <property type="nucleotide sequence ID" value="NZ_BSDR01000001.1"/>
</dbReference>
<dbReference type="AlphaFoldDB" id="A0A9W6D4R3"/>
<feature type="transmembrane region" description="Helical" evidence="1">
    <location>
        <begin position="161"/>
        <end position="182"/>
    </location>
</feature>
<evidence type="ECO:0000259" key="2">
    <source>
        <dbReference type="Pfam" id="PF13548"/>
    </source>
</evidence>
<comment type="caution">
    <text evidence="3">The sequence shown here is derived from an EMBL/GenBank/DDBJ whole genome shotgun (WGS) entry which is preliminary data.</text>
</comment>
<organism evidence="3 4">
    <name type="scientific">Desulforhabdus amnigena</name>
    <dbReference type="NCBI Taxonomy" id="40218"/>
    <lineage>
        <taxon>Bacteria</taxon>
        <taxon>Pseudomonadati</taxon>
        <taxon>Thermodesulfobacteriota</taxon>
        <taxon>Syntrophobacteria</taxon>
        <taxon>Syntrophobacterales</taxon>
        <taxon>Syntrophobacteraceae</taxon>
        <taxon>Desulforhabdus</taxon>
    </lineage>
</organism>
<feature type="domain" description="DUF4126" evidence="2">
    <location>
        <begin position="10"/>
        <end position="177"/>
    </location>
</feature>
<keyword evidence="1" id="KW-1133">Transmembrane helix</keyword>
<sequence length="331" mass="37116">MEIIAKLGSLFGLSFISGINLYATVAVVGFCSKFNLVHGLPPELSVLGNDVVIFIAVFLYLLEFFADKIPGLDTLWDSIHTLIRPLGGAMLAVMQVGEASPALEVIVFMLGASLASAAHITKAGTRLIVNTSPEPFSNILISLGEDVGAVGFAYLCLAHPVLSFFLTLVCLGIILLVMPLIFRTLRMLFSAVFFRIKCFFAKDTPWAMSRFLPFSWNTFWEEQKGNKERLVWTGPAYAVRVPGIRRFTPLRVVITSTAIHLLYKRWFRLQKHFLSLDEVEEQKRFPGALLSRWLLRTSRGDWLFSLYQPLSKTLPEDLRANPRSEADAVTR</sequence>
<evidence type="ECO:0000256" key="1">
    <source>
        <dbReference type="SAM" id="Phobius"/>
    </source>
</evidence>
<keyword evidence="1" id="KW-0472">Membrane</keyword>
<feature type="transmembrane region" description="Helical" evidence="1">
    <location>
        <begin position="7"/>
        <end position="32"/>
    </location>
</feature>
<evidence type="ECO:0000313" key="3">
    <source>
        <dbReference type="EMBL" id="GLI34538.1"/>
    </source>
</evidence>
<feature type="transmembrane region" description="Helical" evidence="1">
    <location>
        <begin position="44"/>
        <end position="62"/>
    </location>
</feature>
<dbReference type="Pfam" id="PF13548">
    <property type="entry name" value="DUF4126"/>
    <property type="match status" value="1"/>
</dbReference>
<dbReference type="InterPro" id="IPR025196">
    <property type="entry name" value="DUF4126"/>
</dbReference>
<keyword evidence="4" id="KW-1185">Reference proteome</keyword>